<reference evidence="5 6" key="1">
    <citation type="submission" date="2019-08" db="EMBL/GenBank/DDBJ databases">
        <title>In-depth cultivation of the pig gut microbiome towards novel bacterial diversity and tailored functional studies.</title>
        <authorList>
            <person name="Wylensek D."/>
            <person name="Hitch T.C.A."/>
            <person name="Clavel T."/>
        </authorList>
    </citation>
    <scope>NUCLEOTIDE SEQUENCE [LARGE SCALE GENOMIC DNA]</scope>
    <source>
        <strain evidence="5 6">WCA-693-APC-5D-A</strain>
    </source>
</reference>
<comment type="caution">
    <text evidence="5">The sequence shown here is derived from an EMBL/GenBank/DDBJ whole genome shotgun (WGS) entry which is preliminary data.</text>
</comment>
<dbReference type="InterPro" id="IPR044946">
    <property type="entry name" value="Restrct_endonuc_typeI_TRD_sf"/>
</dbReference>
<evidence type="ECO:0000259" key="4">
    <source>
        <dbReference type="Pfam" id="PF01420"/>
    </source>
</evidence>
<dbReference type="GO" id="GO:0003677">
    <property type="term" value="F:DNA binding"/>
    <property type="evidence" value="ECO:0007669"/>
    <property type="project" value="UniProtKB-KW"/>
</dbReference>
<keyword evidence="5" id="KW-0255">Endonuclease</keyword>
<keyword evidence="2" id="KW-0680">Restriction system</keyword>
<sequence>MQALYKAWFVDFIHFNGAKPDNWTISSLGEVTNMGAGGDKPKIISAIQTEECPYPIYSNGLSDNGLYGYTNTPKIYDESVTVSARGTIGFVCIRHTPYVPIVRLVTLIPNTEIISAKYLYLYLKQLNITGTGTTQQQLTVPDFRKTEILVPDKETMSAFTDIITPLFSKIWANEKENASLSTTRDTLLPKLMSGELDVSEVNF</sequence>
<keyword evidence="6" id="KW-1185">Reference proteome</keyword>
<keyword evidence="5" id="KW-0378">Hydrolase</keyword>
<evidence type="ECO:0000256" key="2">
    <source>
        <dbReference type="ARBA" id="ARBA00022747"/>
    </source>
</evidence>
<name>A0A6I2UM65_9FIRM</name>
<dbReference type="SUPFAM" id="SSF116734">
    <property type="entry name" value="DNA methylase specificity domain"/>
    <property type="match status" value="1"/>
</dbReference>
<dbReference type="Proteomes" id="UP000433181">
    <property type="component" value="Unassembled WGS sequence"/>
</dbReference>
<dbReference type="RefSeq" id="WP_154408206.1">
    <property type="nucleotide sequence ID" value="NZ_VUNR01000048.1"/>
</dbReference>
<protein>
    <submittedName>
        <fullName evidence="5">Restriction endonuclease</fullName>
    </submittedName>
</protein>
<dbReference type="Pfam" id="PF01420">
    <property type="entry name" value="Methylase_S"/>
    <property type="match status" value="1"/>
</dbReference>
<comment type="similarity">
    <text evidence="1">Belongs to the type-I restriction system S methylase family.</text>
</comment>
<accession>A0A6I2UM65</accession>
<evidence type="ECO:0000256" key="3">
    <source>
        <dbReference type="ARBA" id="ARBA00023125"/>
    </source>
</evidence>
<gene>
    <name evidence="5" type="ORF">FYJ84_13840</name>
</gene>
<dbReference type="PANTHER" id="PTHR30408:SF13">
    <property type="entry name" value="TYPE I RESTRICTION ENZYME HINDI SPECIFICITY SUBUNIT"/>
    <property type="match status" value="1"/>
</dbReference>
<feature type="domain" description="Type I restriction modification DNA specificity" evidence="4">
    <location>
        <begin position="20"/>
        <end position="179"/>
    </location>
</feature>
<dbReference type="PANTHER" id="PTHR30408">
    <property type="entry name" value="TYPE-1 RESTRICTION ENZYME ECOKI SPECIFICITY PROTEIN"/>
    <property type="match status" value="1"/>
</dbReference>
<organism evidence="5 6">
    <name type="scientific">Anaerovibrio slackiae</name>
    <dbReference type="NCBI Taxonomy" id="2652309"/>
    <lineage>
        <taxon>Bacteria</taxon>
        <taxon>Bacillati</taxon>
        <taxon>Bacillota</taxon>
        <taxon>Negativicutes</taxon>
        <taxon>Selenomonadales</taxon>
        <taxon>Selenomonadaceae</taxon>
        <taxon>Anaerovibrio</taxon>
    </lineage>
</organism>
<dbReference type="GO" id="GO:0009307">
    <property type="term" value="P:DNA restriction-modification system"/>
    <property type="evidence" value="ECO:0007669"/>
    <property type="project" value="UniProtKB-KW"/>
</dbReference>
<dbReference type="Gene3D" id="3.90.220.20">
    <property type="entry name" value="DNA methylase specificity domains"/>
    <property type="match status" value="1"/>
</dbReference>
<dbReference type="InterPro" id="IPR000055">
    <property type="entry name" value="Restrct_endonuc_typeI_TRD"/>
</dbReference>
<proteinExistence type="inferred from homology"/>
<dbReference type="AlphaFoldDB" id="A0A6I2UM65"/>
<keyword evidence="3" id="KW-0238">DNA-binding</keyword>
<dbReference type="InterPro" id="IPR052021">
    <property type="entry name" value="Type-I_RS_S_subunit"/>
</dbReference>
<evidence type="ECO:0000313" key="6">
    <source>
        <dbReference type="Proteomes" id="UP000433181"/>
    </source>
</evidence>
<evidence type="ECO:0000256" key="1">
    <source>
        <dbReference type="ARBA" id="ARBA00010923"/>
    </source>
</evidence>
<dbReference type="GeneID" id="96780010"/>
<keyword evidence="5" id="KW-0540">Nuclease</keyword>
<dbReference type="GO" id="GO:0004519">
    <property type="term" value="F:endonuclease activity"/>
    <property type="evidence" value="ECO:0007669"/>
    <property type="project" value="UniProtKB-KW"/>
</dbReference>
<evidence type="ECO:0000313" key="5">
    <source>
        <dbReference type="EMBL" id="MSU10042.1"/>
    </source>
</evidence>
<dbReference type="EMBL" id="VUNR01000048">
    <property type="protein sequence ID" value="MSU10042.1"/>
    <property type="molecule type" value="Genomic_DNA"/>
</dbReference>